<dbReference type="OMA" id="NKAADFG"/>
<dbReference type="InParanoid" id="G4TB99"/>
<evidence type="ECO:0000313" key="3">
    <source>
        <dbReference type="EMBL" id="CCA68599.1"/>
    </source>
</evidence>
<dbReference type="Proteomes" id="UP000007148">
    <property type="component" value="Unassembled WGS sequence"/>
</dbReference>
<protein>
    <recommendedName>
        <fullName evidence="2">DUF3752 domain-containing protein</fullName>
    </recommendedName>
</protein>
<dbReference type="AlphaFoldDB" id="G4TB99"/>
<organism evidence="3 4">
    <name type="scientific">Serendipita indica (strain DSM 11827)</name>
    <name type="common">Root endophyte fungus</name>
    <name type="synonym">Piriformospora indica</name>
    <dbReference type="NCBI Taxonomy" id="1109443"/>
    <lineage>
        <taxon>Eukaryota</taxon>
        <taxon>Fungi</taxon>
        <taxon>Dikarya</taxon>
        <taxon>Basidiomycota</taxon>
        <taxon>Agaricomycotina</taxon>
        <taxon>Agaricomycetes</taxon>
        <taxon>Sebacinales</taxon>
        <taxon>Serendipitaceae</taxon>
        <taxon>Serendipita</taxon>
    </lineage>
</organism>
<feature type="compositionally biased region" description="Basic and acidic residues" evidence="1">
    <location>
        <begin position="48"/>
        <end position="57"/>
    </location>
</feature>
<feature type="compositionally biased region" description="Basic and acidic residues" evidence="1">
    <location>
        <begin position="81"/>
        <end position="117"/>
    </location>
</feature>
<dbReference type="EMBL" id="CAFZ01000036">
    <property type="protein sequence ID" value="CCA68599.1"/>
    <property type="molecule type" value="Genomic_DNA"/>
</dbReference>
<feature type="domain" description="DUF3752" evidence="2">
    <location>
        <begin position="121"/>
        <end position="271"/>
    </location>
</feature>
<dbReference type="PANTHER" id="PTHR46370:SF1">
    <property type="entry name" value="GPALPP MOTIFS-CONTAINING PROTEIN 1"/>
    <property type="match status" value="1"/>
</dbReference>
<sequence length="279" mass="31344">MIGPALPPHLRRNSDDAEKGDNQTNTHADSDDDGAYGPALPPSLARQRQIEPVKEQKSTVNPDSDDDSDIVGPQLPSASGSKEDPDEGVREFLAREQRRKALAEEEKKPKQPKREEWMLAPPTSSEALQSLDPTKIKNRQFSRATGREEVSKDTSLWTETPSERQARLAEELSGKRKRATAKVQEEDGEGAYKRRKMQDDLRREIDDHNRMARPASLLEMHQETLAKQPSSTKDEAIWDRDRDMGSAGRLLDQSSRNKMIKDAKGLSDRFGSGKRGAYD</sequence>
<keyword evidence="4" id="KW-1185">Reference proteome</keyword>
<dbReference type="Pfam" id="PF12572">
    <property type="entry name" value="DUF3752"/>
    <property type="match status" value="1"/>
</dbReference>
<feature type="compositionally biased region" description="Basic and acidic residues" evidence="1">
    <location>
        <begin position="232"/>
        <end position="244"/>
    </location>
</feature>
<dbReference type="eggNOG" id="KOG4188">
    <property type="taxonomic scope" value="Eukaryota"/>
</dbReference>
<feature type="compositionally biased region" description="Basic and acidic residues" evidence="1">
    <location>
        <begin position="12"/>
        <end position="21"/>
    </location>
</feature>
<evidence type="ECO:0000259" key="2">
    <source>
        <dbReference type="Pfam" id="PF12572"/>
    </source>
</evidence>
<accession>G4TB99</accession>
<feature type="region of interest" description="Disordered" evidence="1">
    <location>
        <begin position="223"/>
        <end position="279"/>
    </location>
</feature>
<dbReference type="InterPro" id="IPR046331">
    <property type="entry name" value="GPAM1-like"/>
</dbReference>
<proteinExistence type="predicted"/>
<evidence type="ECO:0000256" key="1">
    <source>
        <dbReference type="SAM" id="MobiDB-lite"/>
    </source>
</evidence>
<comment type="caution">
    <text evidence="3">The sequence shown here is derived from an EMBL/GenBank/DDBJ whole genome shotgun (WGS) entry which is preliminary data.</text>
</comment>
<gene>
    <name evidence="3" type="ORF">PIIN_02464</name>
</gene>
<feature type="compositionally biased region" description="Polar residues" evidence="1">
    <location>
        <begin position="122"/>
        <end position="132"/>
    </location>
</feature>
<feature type="compositionally biased region" description="Basic and acidic residues" evidence="1">
    <location>
        <begin position="161"/>
        <end position="174"/>
    </location>
</feature>
<dbReference type="OrthoDB" id="73491at2759"/>
<dbReference type="PANTHER" id="PTHR46370">
    <property type="entry name" value="GPALPP MOTIFS-CONTAINING PROTEIN 1"/>
    <property type="match status" value="1"/>
</dbReference>
<name>G4TB99_SERID</name>
<dbReference type="InterPro" id="IPR022226">
    <property type="entry name" value="DUF3752"/>
</dbReference>
<reference evidence="3 4" key="1">
    <citation type="journal article" date="2011" name="PLoS Pathog.">
        <title>Endophytic Life Strategies Decoded by Genome and Transcriptome Analyses of the Mutualistic Root Symbiont Piriformospora indica.</title>
        <authorList>
            <person name="Zuccaro A."/>
            <person name="Lahrmann U."/>
            <person name="Guldener U."/>
            <person name="Langen G."/>
            <person name="Pfiffi S."/>
            <person name="Biedenkopf D."/>
            <person name="Wong P."/>
            <person name="Samans B."/>
            <person name="Grimm C."/>
            <person name="Basiewicz M."/>
            <person name="Murat C."/>
            <person name="Martin F."/>
            <person name="Kogel K.H."/>
        </authorList>
    </citation>
    <scope>NUCLEOTIDE SEQUENCE [LARGE SCALE GENOMIC DNA]</scope>
    <source>
        <strain evidence="3 4">DSM 11827</strain>
    </source>
</reference>
<feature type="region of interest" description="Disordered" evidence="1">
    <location>
        <begin position="1"/>
        <end position="200"/>
    </location>
</feature>
<dbReference type="HOGENOM" id="CLU_067132_0_1_1"/>
<evidence type="ECO:0000313" key="4">
    <source>
        <dbReference type="Proteomes" id="UP000007148"/>
    </source>
</evidence>